<evidence type="ECO:0000256" key="11">
    <source>
        <dbReference type="ARBA" id="ARBA00023237"/>
    </source>
</evidence>
<evidence type="ECO:0000256" key="2">
    <source>
        <dbReference type="ARBA" id="ARBA00004571"/>
    </source>
</evidence>
<evidence type="ECO:0000256" key="6">
    <source>
        <dbReference type="ARBA" id="ARBA00022692"/>
    </source>
</evidence>
<evidence type="ECO:0000256" key="3">
    <source>
        <dbReference type="ARBA" id="ARBA00009521"/>
    </source>
</evidence>
<keyword evidence="4 12" id="KW-0813">Transport</keyword>
<proteinExistence type="inferred from homology"/>
<keyword evidence="9 12" id="KW-0626">Porin</keyword>
<evidence type="ECO:0000256" key="5">
    <source>
        <dbReference type="ARBA" id="ARBA00022452"/>
    </source>
</evidence>
<organism evidence="13 14">
    <name type="scientific">Brucella pseudogrignonensis</name>
    <dbReference type="NCBI Taxonomy" id="419475"/>
    <lineage>
        <taxon>Bacteria</taxon>
        <taxon>Pseudomonadati</taxon>
        <taxon>Pseudomonadota</taxon>
        <taxon>Alphaproteobacteria</taxon>
        <taxon>Hyphomicrobiales</taxon>
        <taxon>Brucellaceae</taxon>
        <taxon>Brucella/Ochrobactrum group</taxon>
        <taxon>Brucella</taxon>
    </lineage>
</organism>
<dbReference type="GO" id="GO:0046930">
    <property type="term" value="C:pore complex"/>
    <property type="evidence" value="ECO:0007669"/>
    <property type="project" value="UniProtKB-KW"/>
</dbReference>
<dbReference type="STRING" id="419475.A8A54_23405"/>
<keyword evidence="5 12" id="KW-1134">Transmembrane beta strand</keyword>
<protein>
    <recommendedName>
        <fullName evidence="12">Porin</fullName>
    </recommendedName>
</protein>
<evidence type="ECO:0000256" key="4">
    <source>
        <dbReference type="ARBA" id="ARBA00022448"/>
    </source>
</evidence>
<dbReference type="Pfam" id="PF02530">
    <property type="entry name" value="Porin_2"/>
    <property type="match status" value="1"/>
</dbReference>
<gene>
    <name evidence="13" type="ORF">CEV34_3270</name>
</gene>
<evidence type="ECO:0000256" key="9">
    <source>
        <dbReference type="ARBA" id="ARBA00023114"/>
    </source>
</evidence>
<comment type="domain">
    <text evidence="12">Consists of 16-stranded beta-barrel sheets, with large surface-exposed loops, that form a transmembrane pore at the center of each barrel. The pore is partially ocluded by a peptide loop that folds into the pore lumen.</text>
</comment>
<dbReference type="RefSeq" id="WP_064323213.1">
    <property type="nucleotide sequence ID" value="NZ_CP015776.1"/>
</dbReference>
<comment type="similarity">
    <text evidence="3 12">Belongs to the alphaproteobacteria porin family.</text>
</comment>
<comment type="function">
    <text evidence="1 12">Forms passive diffusion pores that allow small molecular weight hydrophilic materials across the outer membrane.</text>
</comment>
<feature type="signal peptide" evidence="12">
    <location>
        <begin position="1"/>
        <end position="22"/>
    </location>
</feature>
<keyword evidence="7 12" id="KW-0732">Signal</keyword>
<dbReference type="KEGG" id="ops:A8A54_23405"/>
<comment type="subcellular location">
    <subcellularLocation>
        <location evidence="2 12">Cell outer membrane</location>
        <topology evidence="2 12">Multi-pass membrane protein</topology>
    </subcellularLocation>
</comment>
<evidence type="ECO:0000313" key="13">
    <source>
        <dbReference type="EMBL" id="OYR23937.1"/>
    </source>
</evidence>
<keyword evidence="8 12" id="KW-0406">Ion transport</keyword>
<dbReference type="GO" id="GO:0015288">
    <property type="term" value="F:porin activity"/>
    <property type="evidence" value="ECO:0007669"/>
    <property type="project" value="UniProtKB-KW"/>
</dbReference>
<sequence>MRVKNFLCASAAVFSFASVAQAADAIVAPEPEAVEYVRVCDAYGAGYFYIPGTETCLRIHGYLRYDIKGGDNVYAKRLSQLDRDTYDMKSRFELRFSTASETDLGTLKTYADVRYDWNNGDNGASGQLRFAYIELGGLRLGLDESKFVTFTGYLGDVMNDDVILAGGTRTNAISYTFKGANGFSAVVALEQGGNGDSDVNVTIDDYTPHVVAGLKFAQAWGSIAGVGAYDALNEEWAGKVRLDVNVTEQFSVWVQGAYKSNDDNYTVTQRFADGSWRGVRRIDSFYGTWGGDWAVWGGAKFKATKQATINVQAAYEDAGRFAATANVAYTLVPGFTVTPEISYTKWSDDRSELKGEKAWQGMVRFQRSF</sequence>
<keyword evidence="10 12" id="KW-0472">Membrane</keyword>
<evidence type="ECO:0000256" key="1">
    <source>
        <dbReference type="ARBA" id="ARBA00003101"/>
    </source>
</evidence>
<dbReference type="EMBL" id="NNRM01000037">
    <property type="protein sequence ID" value="OYR23937.1"/>
    <property type="molecule type" value="Genomic_DNA"/>
</dbReference>
<dbReference type="GO" id="GO:0009279">
    <property type="term" value="C:cell outer membrane"/>
    <property type="evidence" value="ECO:0007669"/>
    <property type="project" value="UniProtKB-SubCell"/>
</dbReference>
<evidence type="ECO:0000256" key="12">
    <source>
        <dbReference type="RuleBase" id="RU364005"/>
    </source>
</evidence>
<dbReference type="GO" id="GO:0006811">
    <property type="term" value="P:monoatomic ion transport"/>
    <property type="evidence" value="ECO:0007669"/>
    <property type="project" value="UniProtKB-KW"/>
</dbReference>
<feature type="chain" id="PRO_5009362230" description="Porin" evidence="12">
    <location>
        <begin position="23"/>
        <end position="369"/>
    </location>
</feature>
<keyword evidence="6 12" id="KW-0812">Transmembrane</keyword>
<keyword evidence="11 12" id="KW-0998">Cell outer membrane</keyword>
<reference evidence="13 14" key="1">
    <citation type="submission" date="2017-07" db="EMBL/GenBank/DDBJ databases">
        <title>Phylogenetic study on the rhizospheric bacterium Ochrobactrum sp. A44.</title>
        <authorList>
            <person name="Krzyzanowska D.M."/>
            <person name="Ossowicki A."/>
            <person name="Rajewska M."/>
            <person name="Maciag T."/>
            <person name="Kaczynski Z."/>
            <person name="Czerwicka M."/>
            <person name="Jafra S."/>
        </authorList>
    </citation>
    <scope>NUCLEOTIDE SEQUENCE [LARGE SCALE GENOMIC DNA]</scope>
    <source>
        <strain evidence="13 14">CCUG 30717</strain>
    </source>
</reference>
<comment type="caution">
    <text evidence="13">The sequence shown here is derived from an EMBL/GenBank/DDBJ whole genome shotgun (WGS) entry which is preliminary data.</text>
</comment>
<evidence type="ECO:0000256" key="8">
    <source>
        <dbReference type="ARBA" id="ARBA00023065"/>
    </source>
</evidence>
<dbReference type="OrthoDB" id="7801681at2"/>
<keyword evidence="14" id="KW-1185">Reference proteome</keyword>
<dbReference type="InterPro" id="IPR003684">
    <property type="entry name" value="Porin_alphabac"/>
</dbReference>
<dbReference type="SUPFAM" id="SSF56935">
    <property type="entry name" value="Porins"/>
    <property type="match status" value="1"/>
</dbReference>
<dbReference type="Proteomes" id="UP000216188">
    <property type="component" value="Unassembled WGS sequence"/>
</dbReference>
<dbReference type="AlphaFoldDB" id="A0A1A9FWA9"/>
<evidence type="ECO:0000313" key="14">
    <source>
        <dbReference type="Proteomes" id="UP000216188"/>
    </source>
</evidence>
<name>A0A1A9FWA9_9HYPH</name>
<accession>A0A1A9FWA9</accession>
<evidence type="ECO:0000256" key="10">
    <source>
        <dbReference type="ARBA" id="ARBA00023136"/>
    </source>
</evidence>
<evidence type="ECO:0000256" key="7">
    <source>
        <dbReference type="ARBA" id="ARBA00022729"/>
    </source>
</evidence>